<evidence type="ECO:0000313" key="2">
    <source>
        <dbReference type="Proteomes" id="UP000540412"/>
    </source>
</evidence>
<accession>A0A7W9PAJ6</accession>
<dbReference type="Proteomes" id="UP000540412">
    <property type="component" value="Unassembled WGS sequence"/>
</dbReference>
<comment type="caution">
    <text evidence="1">The sequence shown here is derived from an EMBL/GenBank/DDBJ whole genome shotgun (WGS) entry which is preliminary data.</text>
</comment>
<reference evidence="1 2" key="1">
    <citation type="submission" date="2020-08" db="EMBL/GenBank/DDBJ databases">
        <title>Sequencing the genomes of 1000 actinobacteria strains.</title>
        <authorList>
            <person name="Klenk H.-P."/>
        </authorList>
    </citation>
    <scope>NUCLEOTIDE SEQUENCE [LARGE SCALE GENOMIC DNA]</scope>
    <source>
        <strain evidence="1 2">DSM 43582</strain>
    </source>
</reference>
<dbReference type="AlphaFoldDB" id="A0A7W9PAJ6"/>
<protein>
    <submittedName>
        <fullName evidence="1">Uncharacterized protein</fullName>
    </submittedName>
</protein>
<sequence>MTTGFDRRAILLLVVLAGTHGAALVFERRLLPAAGAGILTLTVVALGRFRPGPLANGSDPAADPPEPDRFLRWRARATVLLEYADGSRAEWDRHVRPILAREFQLAVGHRETGGGAAPEIGRDFFGARLWPWVDPGAVAPAGTTEPGPGGGVFLEILERLERL</sequence>
<dbReference type="RefSeq" id="WP_051162949.1">
    <property type="nucleotide sequence ID" value="NZ_JACHIT010000001.1"/>
</dbReference>
<name>A0A7W9PAJ6_9NOCA</name>
<evidence type="ECO:0000313" key="1">
    <source>
        <dbReference type="EMBL" id="MBB5912218.1"/>
    </source>
</evidence>
<organism evidence="1 2">
    <name type="scientific">Nocardia transvalensis</name>
    <dbReference type="NCBI Taxonomy" id="37333"/>
    <lineage>
        <taxon>Bacteria</taxon>
        <taxon>Bacillati</taxon>
        <taxon>Actinomycetota</taxon>
        <taxon>Actinomycetes</taxon>
        <taxon>Mycobacteriales</taxon>
        <taxon>Nocardiaceae</taxon>
        <taxon>Nocardia</taxon>
    </lineage>
</organism>
<gene>
    <name evidence="1" type="ORF">BJY24_001085</name>
</gene>
<proteinExistence type="predicted"/>
<dbReference type="EMBL" id="JACHIT010000001">
    <property type="protein sequence ID" value="MBB5912218.1"/>
    <property type="molecule type" value="Genomic_DNA"/>
</dbReference>
<keyword evidence="2" id="KW-1185">Reference proteome</keyword>